<dbReference type="GO" id="GO:0015616">
    <property type="term" value="F:DNA translocase activity"/>
    <property type="evidence" value="ECO:0007669"/>
    <property type="project" value="TreeGrafter"/>
</dbReference>
<sequence length="503" mass="57741">MLIRGNANSNHDENEEETLWDYVILDQGHIVKNPKTLRAQNVLGDKDAFKLRYEKPILCGNDKNATDQEKQTASNAAKELIERIKPYFLRRMKSEIFVDTGAKDDAKPPQKNELVIWLKLTSCQRRLYEAFLNKDPVHSQTGALKGSSLEASTRNLVEEGHYVLIFSQTCKMLNLIQDALSIEGHKFLRIDGTTKVSERKKIVKDFQEGLETPILLLTSKVGGLGNTLTKADRVIVVDPAWNPSTDNQSVDRAYRIGQTKDVIVYRLVTCGTIEEKIYKRQLYLQDEQEFSSLPPQGFDVSLTQHQMQVENGQQLVMDESLRKHIQFLERQGIAGVNRHGVLFCKTETTATLDDDGAMDRKVRNIMVRRYYAPWERICRDIQKESLIAQVKETRKMVDGFGDAMRWITALEEEYAAELVGMLREKRRERSHLEKIRAQIDDLHEEHMAEFDEMLERIKRMELAGEGGELIAEFGEMVERLRRRSDMDGELVLSLSLLPSTLLA</sequence>
<evidence type="ECO:0000256" key="2">
    <source>
        <dbReference type="SAM" id="Coils"/>
    </source>
</evidence>
<dbReference type="Gene3D" id="3.40.50.300">
    <property type="entry name" value="P-loop containing nucleotide triphosphate hydrolases"/>
    <property type="match status" value="1"/>
</dbReference>
<dbReference type="PANTHER" id="PTHR45629">
    <property type="entry name" value="SNF2/RAD54 FAMILY MEMBER"/>
    <property type="match status" value="1"/>
</dbReference>
<dbReference type="InterPro" id="IPR001650">
    <property type="entry name" value="Helicase_C-like"/>
</dbReference>
<dbReference type="CDD" id="cd18793">
    <property type="entry name" value="SF2_C_SNF"/>
    <property type="match status" value="1"/>
</dbReference>
<dbReference type="Pfam" id="PF00176">
    <property type="entry name" value="SNF2-rel_dom"/>
    <property type="match status" value="1"/>
</dbReference>
<dbReference type="GO" id="GO:0005524">
    <property type="term" value="F:ATP binding"/>
    <property type="evidence" value="ECO:0007669"/>
    <property type="project" value="InterPro"/>
</dbReference>
<protein>
    <recommendedName>
        <fullName evidence="3">Helicase C-terminal domain-containing protein</fullName>
    </recommendedName>
</protein>
<keyword evidence="1" id="KW-0378">Hydrolase</keyword>
<dbReference type="PROSITE" id="PS51194">
    <property type="entry name" value="HELICASE_CTER"/>
    <property type="match status" value="1"/>
</dbReference>
<dbReference type="InterPro" id="IPR049730">
    <property type="entry name" value="SNF2/RAD54-like_C"/>
</dbReference>
<accession>A0A6G1C586</accession>
<name>A0A6G1C586_9ORYZ</name>
<proteinExistence type="predicted"/>
<dbReference type="SUPFAM" id="SSF52540">
    <property type="entry name" value="P-loop containing nucleoside triphosphate hydrolases"/>
    <property type="match status" value="1"/>
</dbReference>
<reference evidence="4 5" key="1">
    <citation type="submission" date="2019-11" db="EMBL/GenBank/DDBJ databases">
        <title>Whole genome sequence of Oryza granulata.</title>
        <authorList>
            <person name="Li W."/>
        </authorList>
    </citation>
    <scope>NUCLEOTIDE SEQUENCE [LARGE SCALE GENOMIC DNA]</scope>
    <source>
        <strain evidence="5">cv. Menghai</strain>
        <tissue evidence="4">Leaf</tissue>
    </source>
</reference>
<dbReference type="AlphaFoldDB" id="A0A6G1C586"/>
<evidence type="ECO:0000259" key="3">
    <source>
        <dbReference type="PROSITE" id="PS51194"/>
    </source>
</evidence>
<dbReference type="InterPro" id="IPR027417">
    <property type="entry name" value="P-loop_NTPase"/>
</dbReference>
<comment type="caution">
    <text evidence="4">The sequence shown here is derived from an EMBL/GenBank/DDBJ whole genome shotgun (WGS) entry which is preliminary data.</text>
</comment>
<dbReference type="InterPro" id="IPR000330">
    <property type="entry name" value="SNF2_N"/>
</dbReference>
<dbReference type="SMART" id="SM00490">
    <property type="entry name" value="HELICc"/>
    <property type="match status" value="1"/>
</dbReference>
<dbReference type="Proteomes" id="UP000479710">
    <property type="component" value="Unassembled WGS sequence"/>
</dbReference>
<evidence type="ECO:0000256" key="1">
    <source>
        <dbReference type="ARBA" id="ARBA00022801"/>
    </source>
</evidence>
<evidence type="ECO:0000313" key="4">
    <source>
        <dbReference type="EMBL" id="KAF0895628.1"/>
    </source>
</evidence>
<dbReference type="PANTHER" id="PTHR45629:SF11">
    <property type="entry name" value="OS01G0636700 PROTEIN"/>
    <property type="match status" value="1"/>
</dbReference>
<dbReference type="Pfam" id="PF00271">
    <property type="entry name" value="Helicase_C"/>
    <property type="match status" value="1"/>
</dbReference>
<feature type="domain" description="Helicase C-terminal" evidence="3">
    <location>
        <begin position="148"/>
        <end position="301"/>
    </location>
</feature>
<dbReference type="OrthoDB" id="413460at2759"/>
<dbReference type="EMBL" id="SPHZ02000010">
    <property type="protein sequence ID" value="KAF0895628.1"/>
    <property type="molecule type" value="Genomic_DNA"/>
</dbReference>
<evidence type="ECO:0000313" key="5">
    <source>
        <dbReference type="Proteomes" id="UP000479710"/>
    </source>
</evidence>
<organism evidence="4 5">
    <name type="scientific">Oryza meyeriana var. granulata</name>
    <dbReference type="NCBI Taxonomy" id="110450"/>
    <lineage>
        <taxon>Eukaryota</taxon>
        <taxon>Viridiplantae</taxon>
        <taxon>Streptophyta</taxon>
        <taxon>Embryophyta</taxon>
        <taxon>Tracheophyta</taxon>
        <taxon>Spermatophyta</taxon>
        <taxon>Magnoliopsida</taxon>
        <taxon>Liliopsida</taxon>
        <taxon>Poales</taxon>
        <taxon>Poaceae</taxon>
        <taxon>BOP clade</taxon>
        <taxon>Oryzoideae</taxon>
        <taxon>Oryzeae</taxon>
        <taxon>Oryzinae</taxon>
        <taxon>Oryza</taxon>
        <taxon>Oryza meyeriana</taxon>
    </lineage>
</organism>
<dbReference type="GO" id="GO:0016787">
    <property type="term" value="F:hydrolase activity"/>
    <property type="evidence" value="ECO:0007669"/>
    <property type="project" value="UniProtKB-KW"/>
</dbReference>
<gene>
    <name evidence="4" type="ORF">E2562_013925</name>
</gene>
<keyword evidence="2" id="KW-0175">Coiled coil</keyword>
<keyword evidence="5" id="KW-1185">Reference proteome</keyword>
<feature type="coiled-coil region" evidence="2">
    <location>
        <begin position="425"/>
        <end position="463"/>
    </location>
</feature>
<dbReference type="InterPro" id="IPR050496">
    <property type="entry name" value="SNF2_RAD54_helicase_repair"/>
</dbReference>